<dbReference type="CDD" id="cd02440">
    <property type="entry name" value="AdoMet_MTases"/>
    <property type="match status" value="1"/>
</dbReference>
<keyword evidence="2 8" id="KW-0489">Methyltransferase</keyword>
<evidence type="ECO:0000313" key="7">
    <source>
        <dbReference type="EMBL" id="MBI2052461.1"/>
    </source>
</evidence>
<dbReference type="InterPro" id="IPR029063">
    <property type="entry name" value="SAM-dependent_MTases_sf"/>
</dbReference>
<accession>A0A932DSL5</accession>
<dbReference type="PANTHER" id="PTHR43667:SF1">
    <property type="entry name" value="CYCLOPROPANE-FATTY-ACYL-PHOSPHOLIPID SYNTHASE"/>
    <property type="match status" value="1"/>
</dbReference>
<organism evidence="8 9">
    <name type="scientific">Candidatus Sungiibacteriota bacterium</name>
    <dbReference type="NCBI Taxonomy" id="2750080"/>
    <lineage>
        <taxon>Bacteria</taxon>
        <taxon>Candidatus Sungiibacteriota</taxon>
    </lineage>
</organism>
<reference evidence="8" key="1">
    <citation type="submission" date="2020-07" db="EMBL/GenBank/DDBJ databases">
        <title>Huge and variable diversity of episymbiotic CPR bacteria and DPANN archaea in groundwater ecosystems.</title>
        <authorList>
            <person name="He C.Y."/>
            <person name="Keren R."/>
            <person name="Whittaker M."/>
            <person name="Farag I.F."/>
            <person name="Doudna J."/>
            <person name="Cate J.H.D."/>
            <person name="Banfield J.F."/>
        </authorList>
    </citation>
    <scope>NUCLEOTIDE SEQUENCE</scope>
    <source>
        <strain evidence="7">NC_groundwater_191_Ag_S-0.1um_45_8</strain>
        <strain evidence="8">NC_groundwater_418_Ag_B-0.1um_45_10</strain>
    </source>
</reference>
<evidence type="ECO:0000256" key="2">
    <source>
        <dbReference type="ARBA" id="ARBA00022603"/>
    </source>
</evidence>
<dbReference type="GO" id="GO:0008825">
    <property type="term" value="F:cyclopropane-fatty-acyl-phospholipid synthase activity"/>
    <property type="evidence" value="ECO:0007669"/>
    <property type="project" value="UniProtKB-EC"/>
</dbReference>
<dbReference type="Gene3D" id="3.40.50.150">
    <property type="entry name" value="Vaccinia Virus protein VP39"/>
    <property type="match status" value="1"/>
</dbReference>
<dbReference type="GO" id="GO:0032259">
    <property type="term" value="P:methylation"/>
    <property type="evidence" value="ECO:0007669"/>
    <property type="project" value="UniProtKB-KW"/>
</dbReference>
<dbReference type="EMBL" id="JACOYY010000063">
    <property type="protein sequence ID" value="MBI2052461.1"/>
    <property type="molecule type" value="Genomic_DNA"/>
</dbReference>
<comment type="similarity">
    <text evidence="1">Belongs to the CFA/CMAS family.</text>
</comment>
<name>A0A932DSL5_9BACT</name>
<dbReference type="InterPro" id="IPR050723">
    <property type="entry name" value="CFA/CMAS"/>
</dbReference>
<feature type="active site" evidence="6">
    <location>
        <position position="341"/>
    </location>
</feature>
<keyword evidence="3 8" id="KW-0808">Transferase</keyword>
<comment type="caution">
    <text evidence="8">The sequence shown here is derived from an EMBL/GenBank/DDBJ whole genome shotgun (WGS) entry which is preliminary data.</text>
</comment>
<evidence type="ECO:0000256" key="3">
    <source>
        <dbReference type="ARBA" id="ARBA00022679"/>
    </source>
</evidence>
<evidence type="ECO:0000256" key="4">
    <source>
        <dbReference type="ARBA" id="ARBA00022691"/>
    </source>
</evidence>
<dbReference type="Pfam" id="PF02353">
    <property type="entry name" value="CMAS"/>
    <property type="match status" value="1"/>
</dbReference>
<evidence type="ECO:0000256" key="5">
    <source>
        <dbReference type="ARBA" id="ARBA00023098"/>
    </source>
</evidence>
<evidence type="ECO:0000313" key="8">
    <source>
        <dbReference type="EMBL" id="MBI2466004.1"/>
    </source>
</evidence>
<dbReference type="GO" id="GO:0008610">
    <property type="term" value="P:lipid biosynthetic process"/>
    <property type="evidence" value="ECO:0007669"/>
    <property type="project" value="InterPro"/>
</dbReference>
<dbReference type="EC" id="2.1.1.79" evidence="8"/>
<dbReference type="InterPro" id="IPR003333">
    <property type="entry name" value="CMAS"/>
</dbReference>
<dbReference type="PANTHER" id="PTHR43667">
    <property type="entry name" value="CYCLOPROPANE-FATTY-ACYL-PHOSPHOLIPID SYNTHASE"/>
    <property type="match status" value="1"/>
</dbReference>
<gene>
    <name evidence="8" type="primary">cfa</name>
    <name evidence="7" type="ORF">HYT38_02155</name>
    <name evidence="8" type="ORF">HYV66_02105</name>
</gene>
<dbReference type="EMBL" id="JACPHQ010000025">
    <property type="protein sequence ID" value="MBI2466004.1"/>
    <property type="molecule type" value="Genomic_DNA"/>
</dbReference>
<dbReference type="Proteomes" id="UP000709672">
    <property type="component" value="Unassembled WGS sequence"/>
</dbReference>
<evidence type="ECO:0000313" key="9">
    <source>
        <dbReference type="Proteomes" id="UP000709672"/>
    </source>
</evidence>
<sequence>MNYAKTIKLLLEDAGITLNGHKDFDIQVHNENFYRKVFKNGSLGLGESYMDGWWDVKKLDEFSAHILSAGLKRKIKSSWQILPYLVSQIALNPQRLSKTFEIGEQHYNIGNGLYQAMLGKSLTYTCGYWKNAINLDEAQELKLDLVCRKLRLRPGQKVLDIGCGWGNFAKYAAEKYGIEVTGITVSKEQVELGQRLCKGLPVEIRLQDYRSIKGQFDHVVSLGMFEHVGYKNYRTYMEIMRRCLKDGGFFLLHTIGGNVSTKTTDPWISKYIFPNSMLPSIKQIGKSIEGLFVMEDWHNFGADYDKTLMAWYENFENNWNAIKSNYDERFYRMWKYYLLMCAGSFRTRKNQLWQIVLSKKGALGGYESVR</sequence>
<dbReference type="Proteomes" id="UP000786662">
    <property type="component" value="Unassembled WGS sequence"/>
</dbReference>
<evidence type="ECO:0000256" key="1">
    <source>
        <dbReference type="ARBA" id="ARBA00010815"/>
    </source>
</evidence>
<keyword evidence="5" id="KW-0443">Lipid metabolism</keyword>
<dbReference type="AlphaFoldDB" id="A0A932DSL5"/>
<proteinExistence type="inferred from homology"/>
<dbReference type="PIRSF" id="PIRSF003085">
    <property type="entry name" value="CMAS"/>
    <property type="match status" value="1"/>
</dbReference>
<dbReference type="SUPFAM" id="SSF53335">
    <property type="entry name" value="S-adenosyl-L-methionine-dependent methyltransferases"/>
    <property type="match status" value="1"/>
</dbReference>
<protein>
    <submittedName>
        <fullName evidence="8">Cyclopropane fatty acyl phospholipid synthase</fullName>
        <ecNumber evidence="8">2.1.1.79</ecNumber>
    </submittedName>
</protein>
<evidence type="ECO:0000256" key="6">
    <source>
        <dbReference type="PIRSR" id="PIRSR003085-1"/>
    </source>
</evidence>
<keyword evidence="4" id="KW-0949">S-adenosyl-L-methionine</keyword>
<dbReference type="NCBIfam" id="NF008686">
    <property type="entry name" value="PRK11705.1"/>
    <property type="match status" value="1"/>
</dbReference>